<name>X1VF63_9ZZZZ</name>
<dbReference type="AlphaFoldDB" id="X1VF63"/>
<gene>
    <name evidence="1" type="ORF">S12H4_60814</name>
</gene>
<accession>X1VF63</accession>
<sequence>AVGKGTGQGAAHTKLADECTEADMTRVLAATTKTVKTTLDNDTHQNIHKFTAGEAVHIKEAGSFNDATKDLGDMLMVGDLAPSADMAKDDTLTITLQTQIKSA</sequence>
<organism evidence="1">
    <name type="scientific">marine sediment metagenome</name>
    <dbReference type="NCBI Taxonomy" id="412755"/>
    <lineage>
        <taxon>unclassified sequences</taxon>
        <taxon>metagenomes</taxon>
        <taxon>ecological metagenomes</taxon>
    </lineage>
</organism>
<proteinExistence type="predicted"/>
<dbReference type="EMBL" id="BARW01040137">
    <property type="protein sequence ID" value="GAJ16557.1"/>
    <property type="molecule type" value="Genomic_DNA"/>
</dbReference>
<evidence type="ECO:0000313" key="1">
    <source>
        <dbReference type="EMBL" id="GAJ16557.1"/>
    </source>
</evidence>
<protein>
    <submittedName>
        <fullName evidence="1">Uncharacterized protein</fullName>
    </submittedName>
</protein>
<comment type="caution">
    <text evidence="1">The sequence shown here is derived from an EMBL/GenBank/DDBJ whole genome shotgun (WGS) entry which is preliminary data.</text>
</comment>
<feature type="non-terminal residue" evidence="1">
    <location>
        <position position="1"/>
    </location>
</feature>
<reference evidence="1" key="1">
    <citation type="journal article" date="2014" name="Front. Microbiol.">
        <title>High frequency of phylogenetically diverse reductive dehalogenase-homologous genes in deep subseafloor sedimentary metagenomes.</title>
        <authorList>
            <person name="Kawai M."/>
            <person name="Futagami T."/>
            <person name="Toyoda A."/>
            <person name="Takaki Y."/>
            <person name="Nishi S."/>
            <person name="Hori S."/>
            <person name="Arai W."/>
            <person name="Tsubouchi T."/>
            <person name="Morono Y."/>
            <person name="Uchiyama I."/>
            <person name="Ito T."/>
            <person name="Fujiyama A."/>
            <person name="Inagaki F."/>
            <person name="Takami H."/>
        </authorList>
    </citation>
    <scope>NUCLEOTIDE SEQUENCE</scope>
    <source>
        <strain evidence="1">Expedition CK06-06</strain>
    </source>
</reference>